<sequence>MILQAEQKPIEEMRSTNILPQTSYWARVKYRQGLTPGGFQVKASSEVLSPDGGVAGSVEEDLLVLIQYVSDTQCFAYVPYGPKLEPVFENHGVFLEELSEVIRPHLPPNCAHIRYDLLWENQWASEEEHYDEAGNWLGPPPGHTQEFRLNFNTQNWNLRKSPGDLLPKNTFFLDLKQTEEQLLANMRPNTRYNVRRSLWRGIEVKAHGIEMLDTWYALYQETALRQGMVLHPKAYFEQVLAERNQPGVEVKLLMAEYAGQYLASMLLVLSGQRGVYLFGASSGARRELMPSYALQWEAIRLAKAHGCVEYDLFGCAPNLDPSHPLHGVHLYKKGFGGQLFHRMGCWDYPLDLERYELLKAQELQS</sequence>
<evidence type="ECO:0000256" key="1">
    <source>
        <dbReference type="ARBA" id="ARBA00009943"/>
    </source>
</evidence>
<dbReference type="Proteomes" id="UP000256779">
    <property type="component" value="Unassembled WGS sequence"/>
</dbReference>
<accession>A0A3D9L4U5</accession>
<evidence type="ECO:0000313" key="8">
    <source>
        <dbReference type="Proteomes" id="UP000256779"/>
    </source>
</evidence>
<evidence type="ECO:0000313" key="7">
    <source>
        <dbReference type="EMBL" id="REE01045.1"/>
    </source>
</evidence>
<keyword evidence="6" id="KW-0961">Cell wall biogenesis/degradation</keyword>
<evidence type="ECO:0000256" key="3">
    <source>
        <dbReference type="ARBA" id="ARBA00022960"/>
    </source>
</evidence>
<gene>
    <name evidence="7" type="ORF">C7460_10464</name>
</gene>
<comment type="similarity">
    <text evidence="1">Belongs to the FemABX family.</text>
</comment>
<evidence type="ECO:0000256" key="5">
    <source>
        <dbReference type="ARBA" id="ARBA00023315"/>
    </source>
</evidence>
<keyword evidence="5" id="KW-0012">Acyltransferase</keyword>
<keyword evidence="4" id="KW-0573">Peptidoglycan synthesis</keyword>
<dbReference type="InterPro" id="IPR016181">
    <property type="entry name" value="Acyl_CoA_acyltransferase"/>
</dbReference>
<dbReference type="GO" id="GO:0009252">
    <property type="term" value="P:peptidoglycan biosynthetic process"/>
    <property type="evidence" value="ECO:0007669"/>
    <property type="project" value="UniProtKB-KW"/>
</dbReference>
<reference evidence="7 8" key="1">
    <citation type="submission" date="2018-07" db="EMBL/GenBank/DDBJ databases">
        <title>Genomic Encyclopedia of Type Strains, Phase IV (KMG-IV): sequencing the most valuable type-strain genomes for metagenomic binning, comparative biology and taxonomic classification.</title>
        <authorList>
            <person name="Goeker M."/>
        </authorList>
    </citation>
    <scope>NUCLEOTIDE SEQUENCE [LARGE SCALE GENOMIC DNA]</scope>
    <source>
        <strain evidence="7 8">DSM 4134</strain>
    </source>
</reference>
<dbReference type="EMBL" id="QREG01000004">
    <property type="protein sequence ID" value="REE01045.1"/>
    <property type="molecule type" value="Genomic_DNA"/>
</dbReference>
<dbReference type="OrthoDB" id="9785911at2"/>
<dbReference type="Gene3D" id="3.40.630.30">
    <property type="match status" value="1"/>
</dbReference>
<dbReference type="AlphaFoldDB" id="A0A3D9L4U5"/>
<comment type="caution">
    <text evidence="7">The sequence shown here is derived from an EMBL/GenBank/DDBJ whole genome shotgun (WGS) entry which is preliminary data.</text>
</comment>
<dbReference type="InterPro" id="IPR050644">
    <property type="entry name" value="PG_Glycine_Bridge_Synth"/>
</dbReference>
<evidence type="ECO:0000256" key="2">
    <source>
        <dbReference type="ARBA" id="ARBA00022679"/>
    </source>
</evidence>
<dbReference type="SUPFAM" id="SSF55729">
    <property type="entry name" value="Acyl-CoA N-acyltransferases (Nat)"/>
    <property type="match status" value="1"/>
</dbReference>
<dbReference type="GO" id="GO:0016755">
    <property type="term" value="F:aminoacyltransferase activity"/>
    <property type="evidence" value="ECO:0007669"/>
    <property type="project" value="InterPro"/>
</dbReference>
<name>A0A3D9L4U5_MARFU</name>
<evidence type="ECO:0000256" key="4">
    <source>
        <dbReference type="ARBA" id="ARBA00022984"/>
    </source>
</evidence>
<dbReference type="PROSITE" id="PS51191">
    <property type="entry name" value="FEMABX"/>
    <property type="match status" value="1"/>
</dbReference>
<keyword evidence="8" id="KW-1185">Reference proteome</keyword>
<dbReference type="Pfam" id="PF02388">
    <property type="entry name" value="FemAB"/>
    <property type="match status" value="2"/>
</dbReference>
<dbReference type="GO" id="GO:0008360">
    <property type="term" value="P:regulation of cell shape"/>
    <property type="evidence" value="ECO:0007669"/>
    <property type="project" value="UniProtKB-KW"/>
</dbReference>
<keyword evidence="3" id="KW-0133">Cell shape</keyword>
<evidence type="ECO:0000256" key="6">
    <source>
        <dbReference type="ARBA" id="ARBA00023316"/>
    </source>
</evidence>
<organism evidence="7 8">
    <name type="scientific">Marinoscillum furvescens DSM 4134</name>
    <dbReference type="NCBI Taxonomy" id="1122208"/>
    <lineage>
        <taxon>Bacteria</taxon>
        <taxon>Pseudomonadati</taxon>
        <taxon>Bacteroidota</taxon>
        <taxon>Cytophagia</taxon>
        <taxon>Cytophagales</taxon>
        <taxon>Reichenbachiellaceae</taxon>
        <taxon>Marinoscillum</taxon>
    </lineage>
</organism>
<protein>
    <submittedName>
        <fullName evidence="7">Lipid II:glycine glycyltransferase (Peptidoglycan interpeptide bridge formation enzyme)</fullName>
    </submittedName>
</protein>
<dbReference type="PANTHER" id="PTHR36174">
    <property type="entry name" value="LIPID II:GLYCINE GLYCYLTRANSFERASE"/>
    <property type="match status" value="1"/>
</dbReference>
<dbReference type="GO" id="GO:0071555">
    <property type="term" value="P:cell wall organization"/>
    <property type="evidence" value="ECO:0007669"/>
    <property type="project" value="UniProtKB-KW"/>
</dbReference>
<keyword evidence="2 7" id="KW-0808">Transferase</keyword>
<dbReference type="InterPro" id="IPR003447">
    <property type="entry name" value="FEMABX"/>
</dbReference>
<proteinExistence type="inferred from homology"/>
<dbReference type="PANTHER" id="PTHR36174:SF1">
    <property type="entry name" value="LIPID II:GLYCINE GLYCYLTRANSFERASE"/>
    <property type="match status" value="1"/>
</dbReference>